<name>K6GJ56_9GAMM</name>
<dbReference type="Pfam" id="PF12228">
    <property type="entry name" value="DUF3604"/>
    <property type="match status" value="1"/>
</dbReference>
<reference evidence="1 2" key="1">
    <citation type="submission" date="2012-09" db="EMBL/GenBank/DDBJ databases">
        <authorList>
            <person name="Dupont C.L."/>
            <person name="Rusch D.B."/>
            <person name="Lombardo M.-J."/>
            <person name="Novotny M."/>
            <person name="Yee-Greenbaum J."/>
            <person name="Laskin R."/>
        </authorList>
    </citation>
    <scope>NUCLEOTIDE SEQUENCE [LARGE SCALE GENOMIC DNA]</scope>
    <source>
        <strain evidence="1">SAR86E</strain>
    </source>
</reference>
<dbReference type="EMBL" id="AMWX01000001">
    <property type="protein sequence ID" value="EKO37020.1"/>
    <property type="molecule type" value="Genomic_DNA"/>
</dbReference>
<keyword evidence="2" id="KW-1185">Reference proteome</keyword>
<gene>
    <name evidence="1" type="ORF">B273_0235</name>
</gene>
<comment type="caution">
    <text evidence="1">The sequence shown here is derived from an EMBL/GenBank/DDBJ whole genome shotgun (WGS) entry which is preliminary data.</text>
</comment>
<dbReference type="Proteomes" id="UP000010310">
    <property type="component" value="Unassembled WGS sequence"/>
</dbReference>
<evidence type="ECO:0000313" key="2">
    <source>
        <dbReference type="Proteomes" id="UP000010310"/>
    </source>
</evidence>
<evidence type="ECO:0000313" key="1">
    <source>
        <dbReference type="EMBL" id="EKO37020.1"/>
    </source>
</evidence>
<organism evidence="1 2">
    <name type="scientific">SAR86 cluster bacterium SAR86E</name>
    <dbReference type="NCBI Taxonomy" id="1208365"/>
    <lineage>
        <taxon>Bacteria</taxon>
        <taxon>Pseudomonadati</taxon>
        <taxon>Pseudomonadota</taxon>
        <taxon>Gammaproteobacteria</taxon>
        <taxon>SAR86 cluster</taxon>
    </lineage>
</organism>
<dbReference type="PROSITE" id="PS51257">
    <property type="entry name" value="PROKAR_LIPOPROTEIN"/>
    <property type="match status" value="1"/>
</dbReference>
<proteinExistence type="predicted"/>
<dbReference type="STRING" id="1208365.B273_0235"/>
<dbReference type="PATRIC" id="fig|1208365.4.peg.238"/>
<dbReference type="Gene3D" id="3.20.20.140">
    <property type="entry name" value="Metal-dependent hydrolases"/>
    <property type="match status" value="1"/>
</dbReference>
<accession>K6GJ56</accession>
<dbReference type="AlphaFoldDB" id="K6GJ56"/>
<sequence length="667" mass="74350">MYKNVTLLSIIFLIYSCSKPAEEIEPDSFLNIAGARVGLASQQPIDWDSQAIDPYMNIDPKVSSSRVPLFGDLHVHTTYSFDAYIFGTLATPDDAYEFAKGKSIKHPAGFDVSLDRPLDFYGVTDHGTFLGQVAEAATPGNAYYDAPSSVNVNDINSPENLNISTIPRRTEAFGGFLINTITALMERKLDISYLDSVSRRAWADTVAAAQRHNDPGTFTTFIAYEYTASTADMGNLHRNVVFKGNGNHIPSVPYSRANSNDPEGLWQWMDRLREDGIESLAIPHNSNGSDGFMFALKDSFGKPLTREYAELRMRNEPIVEITQVKGTSDTHPALSTNDEWADFEIMPFKVATQSISEPKGSYVRDALLEGMKMEEKEGFNPYKFGFIGSSDTHTAASSQEEDNFFSKIGILDSSASLRGSIPETDSAILESGQPVIDLDGRKYINSSAITWGAAGLAGVWSEENTRDSIYDAFRRKESFATSGPRMTIRFFAGYDLDVDKINDNDLVEYLYTNAETMGADLDGIKQQVPSFFVWAVRDAFTAPLQRVQIIKGYVDDNGNPQEQVFDVACSDGGFPDPDTYRCPDNKAKVDISSCEFSEDVGAAELKTFWSDPTFKVEQRSFYYVRALENPTCRWSTWDAVRNKVEPRSDMPKTIQERVWSSPIHYIP</sequence>
<dbReference type="InterPro" id="IPR022028">
    <property type="entry name" value="DUF3604"/>
</dbReference>
<protein>
    <submittedName>
        <fullName evidence="1">PF12228 family protein</fullName>
    </submittedName>
</protein>